<name>H2Y9X2_CIOSA</name>
<keyword evidence="2" id="KW-1185">Reference proteome</keyword>
<accession>H2Y9X2</accession>
<proteinExistence type="predicted"/>
<protein>
    <submittedName>
        <fullName evidence="1">Uncharacterized protein</fullName>
    </submittedName>
</protein>
<dbReference type="Proteomes" id="UP000007875">
    <property type="component" value="Unassembled WGS sequence"/>
</dbReference>
<reference evidence="2" key="1">
    <citation type="submission" date="2003-08" db="EMBL/GenBank/DDBJ databases">
        <authorList>
            <person name="Birren B."/>
            <person name="Nusbaum C."/>
            <person name="Abebe A."/>
            <person name="Abouelleil A."/>
            <person name="Adekoya E."/>
            <person name="Ait-zahra M."/>
            <person name="Allen N."/>
            <person name="Allen T."/>
            <person name="An P."/>
            <person name="Anderson M."/>
            <person name="Anderson S."/>
            <person name="Arachchi H."/>
            <person name="Armbruster J."/>
            <person name="Bachantsang P."/>
            <person name="Baldwin J."/>
            <person name="Barry A."/>
            <person name="Bayul T."/>
            <person name="Blitshsteyn B."/>
            <person name="Bloom T."/>
            <person name="Blye J."/>
            <person name="Boguslavskiy L."/>
            <person name="Borowsky M."/>
            <person name="Boukhgalter B."/>
            <person name="Brunache A."/>
            <person name="Butler J."/>
            <person name="Calixte N."/>
            <person name="Calvo S."/>
            <person name="Camarata J."/>
            <person name="Campo K."/>
            <person name="Chang J."/>
            <person name="Cheshatsang Y."/>
            <person name="Citroen M."/>
            <person name="Collymore A."/>
            <person name="Considine T."/>
            <person name="Cook A."/>
            <person name="Cooke P."/>
            <person name="Corum B."/>
            <person name="Cuomo C."/>
            <person name="David R."/>
            <person name="Dawoe T."/>
            <person name="Degray S."/>
            <person name="Dodge S."/>
            <person name="Dooley K."/>
            <person name="Dorje P."/>
            <person name="Dorjee K."/>
            <person name="Dorris L."/>
            <person name="Duffey N."/>
            <person name="Dupes A."/>
            <person name="Elkins T."/>
            <person name="Engels R."/>
            <person name="Erickson J."/>
            <person name="Farina A."/>
            <person name="Faro S."/>
            <person name="Ferreira P."/>
            <person name="Fischer H."/>
            <person name="Fitzgerald M."/>
            <person name="Foley K."/>
            <person name="Gage D."/>
            <person name="Galagan J."/>
            <person name="Gearin G."/>
            <person name="Gnerre S."/>
            <person name="Gnirke A."/>
            <person name="Goyette A."/>
            <person name="Graham J."/>
            <person name="Grandbois E."/>
            <person name="Gyaltsen K."/>
            <person name="Hafez N."/>
            <person name="Hagopian D."/>
            <person name="Hagos B."/>
            <person name="Hall J."/>
            <person name="Hatcher B."/>
            <person name="Heller A."/>
            <person name="Higgins H."/>
            <person name="Honan T."/>
            <person name="Horn A."/>
            <person name="Houde N."/>
            <person name="Hughes L."/>
            <person name="Hulme W."/>
            <person name="Husby E."/>
            <person name="Iliev I."/>
            <person name="Jaffe D."/>
            <person name="Jones C."/>
            <person name="Kamal M."/>
            <person name="Kamat A."/>
            <person name="Kamvysselis M."/>
            <person name="Karlsson E."/>
            <person name="Kells C."/>
            <person name="Kieu A."/>
            <person name="Kisner P."/>
            <person name="Kodira C."/>
            <person name="Kulbokas E."/>
            <person name="Labutti K."/>
            <person name="Lama D."/>
            <person name="Landers T."/>
            <person name="Leger J."/>
            <person name="Levine S."/>
            <person name="Lewis D."/>
            <person name="Lewis T."/>
            <person name="Lindblad-toh K."/>
            <person name="Liu X."/>
            <person name="Lokyitsang T."/>
            <person name="Lokyitsang Y."/>
            <person name="Lucien O."/>
            <person name="Lui A."/>
            <person name="Ma L.J."/>
            <person name="Mabbitt R."/>
            <person name="Macdonald J."/>
            <person name="Maclean C."/>
            <person name="Major J."/>
            <person name="Manning J."/>
            <person name="Marabella R."/>
            <person name="Maru K."/>
            <person name="Matthews C."/>
            <person name="Mauceli E."/>
            <person name="Mccarthy M."/>
            <person name="Mcdonough S."/>
            <person name="Mcghee T."/>
            <person name="Meldrim J."/>
            <person name="Meneus L."/>
            <person name="Mesirov J."/>
            <person name="Mihalev A."/>
            <person name="Mihova T."/>
            <person name="Mikkelsen T."/>
            <person name="Mlenga V."/>
            <person name="Moru K."/>
            <person name="Mozes J."/>
            <person name="Mulrain L."/>
            <person name="Munson G."/>
            <person name="Naylor J."/>
            <person name="Newes C."/>
            <person name="Nguyen C."/>
            <person name="Nguyen N."/>
            <person name="Nguyen T."/>
            <person name="Nicol R."/>
            <person name="Nielsen C."/>
            <person name="Nizzari M."/>
            <person name="Norbu C."/>
            <person name="Norbu N."/>
            <person name="O'donnell P."/>
            <person name="Okoawo O."/>
            <person name="O'leary S."/>
            <person name="Omotosho B."/>
            <person name="O'neill K."/>
            <person name="Osman S."/>
            <person name="Parker S."/>
            <person name="Perrin D."/>
            <person name="Phunkhang P."/>
            <person name="Piqani B."/>
            <person name="Purcell S."/>
            <person name="Rachupka T."/>
            <person name="Ramasamy U."/>
            <person name="Rameau R."/>
            <person name="Ray V."/>
            <person name="Raymond C."/>
            <person name="Retta R."/>
            <person name="Richardson S."/>
            <person name="Rise C."/>
            <person name="Rodriguez J."/>
            <person name="Rogers J."/>
            <person name="Rogov P."/>
            <person name="Rutman M."/>
            <person name="Schupbach R."/>
            <person name="Seaman C."/>
            <person name="Settipalli S."/>
            <person name="Sharpe T."/>
            <person name="Sheridan J."/>
            <person name="Sherpa N."/>
            <person name="Shi J."/>
            <person name="Smirnov S."/>
            <person name="Smith C."/>
            <person name="Sougnez C."/>
            <person name="Spencer B."/>
            <person name="Stalker J."/>
            <person name="Stange-thomann N."/>
            <person name="Stavropoulos S."/>
            <person name="Stetson K."/>
            <person name="Stone C."/>
            <person name="Stone S."/>
            <person name="Stubbs M."/>
            <person name="Talamas J."/>
            <person name="Tchuinga P."/>
            <person name="Tenzing P."/>
            <person name="Tesfaye S."/>
            <person name="Theodore J."/>
            <person name="Thoulutsang Y."/>
            <person name="Topham K."/>
            <person name="Towey S."/>
            <person name="Tsamla T."/>
            <person name="Tsomo N."/>
            <person name="Vallee D."/>
            <person name="Vassiliev H."/>
            <person name="Venkataraman V."/>
            <person name="Vinson J."/>
            <person name="Vo A."/>
            <person name="Wade C."/>
            <person name="Wang S."/>
            <person name="Wangchuk T."/>
            <person name="Wangdi T."/>
            <person name="Whittaker C."/>
            <person name="Wilkinson J."/>
            <person name="Wu Y."/>
            <person name="Wyman D."/>
            <person name="Yadav S."/>
            <person name="Yang S."/>
            <person name="Yang X."/>
            <person name="Yeager S."/>
            <person name="Yee E."/>
            <person name="Young G."/>
            <person name="Zainoun J."/>
            <person name="Zembeck L."/>
            <person name="Zimmer A."/>
            <person name="Zody M."/>
            <person name="Lander E."/>
        </authorList>
    </citation>
    <scope>NUCLEOTIDE SEQUENCE [LARGE SCALE GENOMIC DNA]</scope>
</reference>
<reference evidence="1" key="2">
    <citation type="submission" date="2025-08" db="UniProtKB">
        <authorList>
            <consortium name="Ensembl"/>
        </authorList>
    </citation>
    <scope>IDENTIFICATION</scope>
</reference>
<organism evidence="1 2">
    <name type="scientific">Ciona savignyi</name>
    <name type="common">Pacific transparent sea squirt</name>
    <dbReference type="NCBI Taxonomy" id="51511"/>
    <lineage>
        <taxon>Eukaryota</taxon>
        <taxon>Metazoa</taxon>
        <taxon>Chordata</taxon>
        <taxon>Tunicata</taxon>
        <taxon>Ascidiacea</taxon>
        <taxon>Phlebobranchia</taxon>
        <taxon>Cionidae</taxon>
        <taxon>Ciona</taxon>
    </lineage>
</organism>
<dbReference type="OMA" id="NIDCECE"/>
<dbReference type="AlphaFoldDB" id="H2Y9X2"/>
<evidence type="ECO:0000313" key="2">
    <source>
        <dbReference type="Proteomes" id="UP000007875"/>
    </source>
</evidence>
<evidence type="ECO:0000313" key="1">
    <source>
        <dbReference type="Ensembl" id="ENSCSAVP00000002120.1"/>
    </source>
</evidence>
<reference evidence="1" key="3">
    <citation type="submission" date="2025-09" db="UniProtKB">
        <authorList>
            <consortium name="Ensembl"/>
        </authorList>
    </citation>
    <scope>IDENTIFICATION</scope>
</reference>
<dbReference type="HOGENOM" id="CLU_1102465_0_0_1"/>
<dbReference type="Ensembl" id="ENSCSAVT00000002157.1">
    <property type="protein sequence ID" value="ENSCSAVP00000002120.1"/>
    <property type="gene ID" value="ENSCSAVG00000001247.1"/>
</dbReference>
<dbReference type="InParanoid" id="H2Y9X2"/>
<sequence length="206" mass="23414">MKQVKFTLFSNLVRHHLHEGTVPPILNFNQKPPGFEDPEYTDILSSWNAQLNHSSRRLLTVLKSLYDDEIEYNGWLSYSLKQQCIFAVAQLNSCNTSTAKMEVHKYVEAVVNKAVDELTDCHTVHNLQNQRLDAAKDVEACQDRIATPRLLQADVLEHEATGEIDSTFEHQESTSSDEIDLQSLKRDLEMIAQDITESKPGCSKQV</sequence>